<feature type="compositionally biased region" description="Low complexity" evidence="1">
    <location>
        <begin position="394"/>
        <end position="410"/>
    </location>
</feature>
<evidence type="ECO:0000256" key="1">
    <source>
        <dbReference type="SAM" id="MobiDB-lite"/>
    </source>
</evidence>
<feature type="compositionally biased region" description="Low complexity" evidence="1">
    <location>
        <begin position="156"/>
        <end position="167"/>
    </location>
</feature>
<feature type="compositionally biased region" description="Polar residues" evidence="1">
    <location>
        <begin position="169"/>
        <end position="179"/>
    </location>
</feature>
<feature type="region of interest" description="Disordered" evidence="1">
    <location>
        <begin position="931"/>
        <end position="950"/>
    </location>
</feature>
<feature type="region of interest" description="Disordered" evidence="1">
    <location>
        <begin position="855"/>
        <end position="874"/>
    </location>
</feature>
<dbReference type="AlphaFoldDB" id="A0A6A6PLA1"/>
<name>A0A6A6PLA1_9PEZI</name>
<gene>
    <name evidence="2" type="ORF">BDY17DRAFT_198872</name>
</gene>
<feature type="compositionally biased region" description="Polar residues" evidence="1">
    <location>
        <begin position="505"/>
        <end position="514"/>
    </location>
</feature>
<feature type="compositionally biased region" description="Basic and acidic residues" evidence="1">
    <location>
        <begin position="432"/>
        <end position="460"/>
    </location>
</feature>
<feature type="compositionally biased region" description="Basic and acidic residues" evidence="1">
    <location>
        <begin position="260"/>
        <end position="270"/>
    </location>
</feature>
<reference evidence="2" key="1">
    <citation type="journal article" date="2020" name="Stud. Mycol.">
        <title>101 Dothideomycetes genomes: a test case for predicting lifestyles and emergence of pathogens.</title>
        <authorList>
            <person name="Haridas S."/>
            <person name="Albert R."/>
            <person name="Binder M."/>
            <person name="Bloem J."/>
            <person name="Labutti K."/>
            <person name="Salamov A."/>
            <person name="Andreopoulos B."/>
            <person name="Baker S."/>
            <person name="Barry K."/>
            <person name="Bills G."/>
            <person name="Bluhm B."/>
            <person name="Cannon C."/>
            <person name="Castanera R."/>
            <person name="Culley D."/>
            <person name="Daum C."/>
            <person name="Ezra D."/>
            <person name="Gonzalez J."/>
            <person name="Henrissat B."/>
            <person name="Kuo A."/>
            <person name="Liang C."/>
            <person name="Lipzen A."/>
            <person name="Lutzoni F."/>
            <person name="Magnuson J."/>
            <person name="Mondo S."/>
            <person name="Nolan M."/>
            <person name="Ohm R."/>
            <person name="Pangilinan J."/>
            <person name="Park H.-J."/>
            <person name="Ramirez L."/>
            <person name="Alfaro M."/>
            <person name="Sun H."/>
            <person name="Tritt A."/>
            <person name="Yoshinaga Y."/>
            <person name="Zwiers L.-H."/>
            <person name="Turgeon B."/>
            <person name="Goodwin S."/>
            <person name="Spatafora J."/>
            <person name="Crous P."/>
            <person name="Grigoriev I."/>
        </authorList>
    </citation>
    <scope>NUCLEOTIDE SEQUENCE</scope>
    <source>
        <strain evidence="2">CBS 113389</strain>
    </source>
</reference>
<feature type="region of interest" description="Disordered" evidence="1">
    <location>
        <begin position="803"/>
        <end position="831"/>
    </location>
</feature>
<feature type="compositionally biased region" description="Polar residues" evidence="1">
    <location>
        <begin position="210"/>
        <end position="245"/>
    </location>
</feature>
<feature type="compositionally biased region" description="Basic and acidic residues" evidence="1">
    <location>
        <begin position="750"/>
        <end position="771"/>
    </location>
</feature>
<feature type="region of interest" description="Disordered" evidence="1">
    <location>
        <begin position="19"/>
        <end position="40"/>
    </location>
</feature>
<protein>
    <submittedName>
        <fullName evidence="2">Uncharacterized protein</fullName>
    </submittedName>
</protein>
<organism evidence="2 3">
    <name type="scientific">Neohortaea acidophila</name>
    <dbReference type="NCBI Taxonomy" id="245834"/>
    <lineage>
        <taxon>Eukaryota</taxon>
        <taxon>Fungi</taxon>
        <taxon>Dikarya</taxon>
        <taxon>Ascomycota</taxon>
        <taxon>Pezizomycotina</taxon>
        <taxon>Dothideomycetes</taxon>
        <taxon>Dothideomycetidae</taxon>
        <taxon>Mycosphaerellales</taxon>
        <taxon>Teratosphaeriaceae</taxon>
        <taxon>Neohortaea</taxon>
    </lineage>
</organism>
<keyword evidence="3" id="KW-1185">Reference proteome</keyword>
<proteinExistence type="predicted"/>
<feature type="region of interest" description="Disordered" evidence="1">
    <location>
        <begin position="630"/>
        <end position="672"/>
    </location>
</feature>
<feature type="region of interest" description="Disordered" evidence="1">
    <location>
        <begin position="56"/>
        <end position="460"/>
    </location>
</feature>
<evidence type="ECO:0000313" key="3">
    <source>
        <dbReference type="Proteomes" id="UP000799767"/>
    </source>
</evidence>
<feature type="region of interest" description="Disordered" evidence="1">
    <location>
        <begin position="481"/>
        <end position="611"/>
    </location>
</feature>
<feature type="compositionally biased region" description="Basic and acidic residues" evidence="1">
    <location>
        <begin position="324"/>
        <end position="333"/>
    </location>
</feature>
<dbReference type="RefSeq" id="XP_033587285.1">
    <property type="nucleotide sequence ID" value="XM_033730077.1"/>
</dbReference>
<dbReference type="GeneID" id="54471079"/>
<dbReference type="Proteomes" id="UP000799767">
    <property type="component" value="Unassembled WGS sequence"/>
</dbReference>
<feature type="compositionally biased region" description="Basic and acidic residues" evidence="1">
    <location>
        <begin position="380"/>
        <end position="393"/>
    </location>
</feature>
<accession>A0A6A6PLA1</accession>
<dbReference type="EMBL" id="MU001639">
    <property type="protein sequence ID" value="KAF2480715.1"/>
    <property type="molecule type" value="Genomic_DNA"/>
</dbReference>
<feature type="compositionally biased region" description="Low complexity" evidence="1">
    <location>
        <begin position="335"/>
        <end position="353"/>
    </location>
</feature>
<feature type="region of interest" description="Disordered" evidence="1">
    <location>
        <begin position="706"/>
        <end position="725"/>
    </location>
</feature>
<dbReference type="OrthoDB" id="5374844at2759"/>
<feature type="compositionally biased region" description="Polar residues" evidence="1">
    <location>
        <begin position="602"/>
        <end position="611"/>
    </location>
</feature>
<evidence type="ECO:0000313" key="2">
    <source>
        <dbReference type="EMBL" id="KAF2480715.1"/>
    </source>
</evidence>
<feature type="region of interest" description="Disordered" evidence="1">
    <location>
        <begin position="734"/>
        <end position="772"/>
    </location>
</feature>
<feature type="compositionally biased region" description="Polar residues" evidence="1">
    <location>
        <begin position="735"/>
        <end position="746"/>
    </location>
</feature>
<feature type="compositionally biased region" description="Polar residues" evidence="1">
    <location>
        <begin position="550"/>
        <end position="560"/>
    </location>
</feature>
<sequence>MMPPLLASSQTEKVIDCSVGARSSPDPVRPQVEVQNTPPLDLVEDSMKDIIQASRHAVVPTPQPTSLDDDDELYTATPQANKARASSPRKLATQRLAVEAPGHYRSANGTSESSHRDAPNLTKTVQPAQAPGTQIGGSMQTPASRSKKVPPSITKSSRSSLAALRARTGGQNLPTSVQGDSVARSEPATKASTPSEAIGSIDAEYKAKYPTQTSATKARTQASASTSGMLRSRNSNAEQQGSANSAKPAAVYQPATSDARNSHSRSDGADRSTSPRKRRSSSILKQNKQPKRRVDTVEQDVYDLPESQTVKEIPPVKKKFRYTNRLEPRETGKPSRSSASLSNSKAKSSAASNTQKHKPRESAGPNVRTRRMAAQSTAPQDERVRRSADRDEASVPASKKAAPAKQSSNAEGHVEETLVELEQSVVNYDAETPEKERHEGNLDANELQRSDVDNKDTAKDARETASLVIEASQMNAIIASDRQESSCPSPSSVHGEAIRLPATTAMDTSHSATQVPKTPTPYPSSPPVTANVKDPTPRKSTIVAFAKSGPRNQGRSSVQRPSLGGGDPNSEVLHSRSSVPAEIQGSDVTWLQAKHGKGPPSISASVTSGRFQQPIESSIVAEDVSAALTNFTSKQKGGPGPISERLRPNRPQVTDIPQPRASSPMKGDDQFVNIGDFDAAMGEAYEGPAPRVGNVKAMDLQLTASQQAMPPPPSKPTFQRKTDQAPTVAAMAVHQNDQLQPRQGVSSDARPMKRALDVETVERPSSKRSRAEAFVSDISLPVEEGSPPSPNDTHVQPAIIDVALPPTDTSRKPARVASYGSQKVDCQGSPVPGGMIVPELSTALETYSQNVPLSPSAADTDFSRAPDPTSRVDRGSLNVTKRLISTLAEDGALSSNVKPRPAAPHEASRAVTGVASTDDNEELVGRAKALPTSNPFTKADQPWVAPSRKPSSSTFVDHLKRISAEAQEQARIDSLKDISPQYVNRSVVPPTWWMRKPLHCRSWRITALEVLLSSNRWKVITSDSVRSTSRK</sequence>